<keyword evidence="1" id="KW-0732">Signal</keyword>
<dbReference type="InterPro" id="IPR024302">
    <property type="entry name" value="SusD-like"/>
</dbReference>
<dbReference type="PROSITE" id="PS51257">
    <property type="entry name" value="PROKAR_LIPOPROTEIN"/>
    <property type="match status" value="1"/>
</dbReference>
<proteinExistence type="predicted"/>
<evidence type="ECO:0000313" key="2">
    <source>
        <dbReference type="EMBL" id="MCG2615326.1"/>
    </source>
</evidence>
<dbReference type="InterPro" id="IPR011990">
    <property type="entry name" value="TPR-like_helical_dom_sf"/>
</dbReference>
<dbReference type="Gene3D" id="1.25.40.390">
    <property type="match status" value="1"/>
</dbReference>
<sequence length="539" mass="59709">MKKNILLIKSALYCLTAVMMLQSCTKKFEEFNTNPGTATSEMMEYDYLSTGVFFPQMQQNIFPVAQQPNFGDEMYQITQNLAGDVYSGYMGASNNWFGNANNTTYAMIPTWYNAAFGRSFLGVMPAWLSIKRKSEFANPHVYALAQILKAMSLHRTTDMYGPLPVTDFGNGGFTTRYDNQEVVYDSLFSALNYGIRTLTEYVSLYPGQRPMQKYDLVYGGDYVKWIKFANSLKLRLAMRIVDANPAKARQYAEEAVSHPVGVITDNADNAMLVSGAGGVNFNNPLYIICFNFDDIRMGANMESFLRGYNDPRADFMFNKAPDGQFHGIRNGISIANKAAYTAPFSTLNVAANTPVRWMSAAEIYFLRSEGAMRGWNMNGTAQQLYEQGITTSFAQWGASNAAAYINNSTNVPAPYTDVAAPGTGNNIAANSAALSTITIQWQEAATTAVKLERIHTQKWIAVYPDGQEAWSEFRRTAYPKIFPVVFNQSGGLIAPPAHIKRLPFPQTEYQSNSAGVATGVSVLGGPDNIATSLWWDRTP</sequence>
<dbReference type="Proteomes" id="UP001165367">
    <property type="component" value="Unassembled WGS sequence"/>
</dbReference>
<dbReference type="RefSeq" id="WP_237872581.1">
    <property type="nucleotide sequence ID" value="NZ_JAKLTR010000008.1"/>
</dbReference>
<accession>A0ABS9KSN8</accession>
<evidence type="ECO:0000313" key="3">
    <source>
        <dbReference type="Proteomes" id="UP001165367"/>
    </source>
</evidence>
<evidence type="ECO:0000256" key="1">
    <source>
        <dbReference type="SAM" id="SignalP"/>
    </source>
</evidence>
<keyword evidence="3" id="KW-1185">Reference proteome</keyword>
<keyword evidence="2" id="KW-0449">Lipoprotein</keyword>
<comment type="caution">
    <text evidence="2">The sequence shown here is derived from an EMBL/GenBank/DDBJ whole genome shotgun (WGS) entry which is preliminary data.</text>
</comment>
<dbReference type="SUPFAM" id="SSF48452">
    <property type="entry name" value="TPR-like"/>
    <property type="match status" value="1"/>
</dbReference>
<feature type="signal peptide" evidence="1">
    <location>
        <begin position="1"/>
        <end position="19"/>
    </location>
</feature>
<gene>
    <name evidence="2" type="ORF">LZZ85_13585</name>
</gene>
<protein>
    <submittedName>
        <fullName evidence="2">SusD/RagB family nutrient-binding outer membrane lipoprotein</fullName>
    </submittedName>
</protein>
<dbReference type="Pfam" id="PF12741">
    <property type="entry name" value="SusD-like"/>
    <property type="match status" value="1"/>
</dbReference>
<reference evidence="2" key="1">
    <citation type="submission" date="2022-01" db="EMBL/GenBank/DDBJ databases">
        <authorList>
            <person name="Jo J.-H."/>
            <person name="Im W.-T."/>
        </authorList>
    </citation>
    <scope>NUCLEOTIDE SEQUENCE</scope>
    <source>
        <strain evidence="2">NA20</strain>
    </source>
</reference>
<dbReference type="EMBL" id="JAKLTR010000008">
    <property type="protein sequence ID" value="MCG2615326.1"/>
    <property type="molecule type" value="Genomic_DNA"/>
</dbReference>
<feature type="chain" id="PRO_5046427334" evidence="1">
    <location>
        <begin position="20"/>
        <end position="539"/>
    </location>
</feature>
<name>A0ABS9KSN8_9BACT</name>
<organism evidence="2 3">
    <name type="scientific">Terrimonas ginsenosidimutans</name>
    <dbReference type="NCBI Taxonomy" id="2908004"/>
    <lineage>
        <taxon>Bacteria</taxon>
        <taxon>Pseudomonadati</taxon>
        <taxon>Bacteroidota</taxon>
        <taxon>Chitinophagia</taxon>
        <taxon>Chitinophagales</taxon>
        <taxon>Chitinophagaceae</taxon>
        <taxon>Terrimonas</taxon>
    </lineage>
</organism>